<accession>A0AAV2G3M7</accession>
<name>A0AAV2G3M7_9ROSI</name>
<reference evidence="3 4" key="1">
    <citation type="submission" date="2024-04" db="EMBL/GenBank/DDBJ databases">
        <authorList>
            <person name="Fracassetti M."/>
        </authorList>
    </citation>
    <scope>NUCLEOTIDE SEQUENCE [LARGE SCALE GENOMIC DNA]</scope>
</reference>
<dbReference type="PANTHER" id="PTHR31286:SF167">
    <property type="entry name" value="OS09G0268800 PROTEIN"/>
    <property type="match status" value="1"/>
</dbReference>
<dbReference type="Pfam" id="PF14392">
    <property type="entry name" value="zf-CCHC_4"/>
    <property type="match status" value="1"/>
</dbReference>
<gene>
    <name evidence="3" type="ORF">LTRI10_LOCUS44594</name>
</gene>
<dbReference type="InterPro" id="IPR040256">
    <property type="entry name" value="At4g02000-like"/>
</dbReference>
<dbReference type="EMBL" id="OZ034820">
    <property type="protein sequence ID" value="CAL1404767.1"/>
    <property type="molecule type" value="Genomic_DNA"/>
</dbReference>
<evidence type="ECO:0000256" key="1">
    <source>
        <dbReference type="SAM" id="MobiDB-lite"/>
    </source>
</evidence>
<evidence type="ECO:0000313" key="3">
    <source>
        <dbReference type="EMBL" id="CAL1404767.1"/>
    </source>
</evidence>
<proteinExistence type="predicted"/>
<feature type="domain" description="Zinc knuckle CX2CX4HX4C" evidence="2">
    <location>
        <begin position="378"/>
        <end position="410"/>
    </location>
</feature>
<dbReference type="InterPro" id="IPR025836">
    <property type="entry name" value="Zn_knuckle_CX2CX4HX4C"/>
</dbReference>
<feature type="region of interest" description="Disordered" evidence="1">
    <location>
        <begin position="604"/>
        <end position="675"/>
    </location>
</feature>
<dbReference type="AlphaFoldDB" id="A0AAV2G3M7"/>
<dbReference type="Proteomes" id="UP001497516">
    <property type="component" value="Chromosome 7"/>
</dbReference>
<protein>
    <recommendedName>
        <fullName evidence="2">Zinc knuckle CX2CX4HX4C domain-containing protein</fullName>
    </recommendedName>
</protein>
<keyword evidence="4" id="KW-1185">Reference proteome</keyword>
<evidence type="ECO:0000259" key="2">
    <source>
        <dbReference type="Pfam" id="PF14392"/>
    </source>
</evidence>
<dbReference type="PANTHER" id="PTHR31286">
    <property type="entry name" value="GLYCINE-RICH CELL WALL STRUCTURAL PROTEIN 1.8-LIKE"/>
    <property type="match status" value="1"/>
</dbReference>
<organism evidence="3 4">
    <name type="scientific">Linum trigynum</name>
    <dbReference type="NCBI Taxonomy" id="586398"/>
    <lineage>
        <taxon>Eukaryota</taxon>
        <taxon>Viridiplantae</taxon>
        <taxon>Streptophyta</taxon>
        <taxon>Embryophyta</taxon>
        <taxon>Tracheophyta</taxon>
        <taxon>Spermatophyta</taxon>
        <taxon>Magnoliopsida</taxon>
        <taxon>eudicotyledons</taxon>
        <taxon>Gunneridae</taxon>
        <taxon>Pentapetalae</taxon>
        <taxon>rosids</taxon>
        <taxon>fabids</taxon>
        <taxon>Malpighiales</taxon>
        <taxon>Linaceae</taxon>
        <taxon>Linum</taxon>
    </lineage>
</organism>
<evidence type="ECO:0000313" key="4">
    <source>
        <dbReference type="Proteomes" id="UP001497516"/>
    </source>
</evidence>
<sequence>MIWFSFSDTEVTVKMDDPVSFERRSWYLIKCKKEVCGLLHASCVCPDMIQQLQQRDVGLINYSPSLVDGSYCPSVTEGINSPNADTSLFKPPLLKDGRCFEPLKAAGEAKSSKRRLTAIKPGPIKPTTLLNEAVGEWRNAGGVIRKGILPSNINIHTQNLPFCCEHTDTLFCQNPPFCCVLTDTLLCLELTKMSVNDLITQAGEWDLEMVPDEERLTNRFSLVVKVFSERSISLRALRGMIRNAWVDNPKPKLREMPNIQPVYENVFTLDFEKMEEMEAIWLERPCPISGTLMQVRKLSGLENAREVSFRMVDFWIQIHNLPEAYRSENNIAMVSRMFHKIIEIDRAALQSQIYRKFVRMFVQVDTSKPIPDGFYIRHQQKRTWIEFKYEKLYSLCYHCGGIEHTRLECDLRRISEENGDQPSMVQRWGPWTRASSPLFSPRTIQQQEVEAVVVTDAASTSESPGGSRVQSPANTMNRAIFAQPQMVPQSLVTTPAVHQSPHSSFAQNFPLSPSVNPFQNPYLSSPSPQSYPAFTLNCEQFDSPNQGDRVARNLFGFPQTPPIPFSCNQIPVLQNPPPGFGLSNLSPLPFQAQTHFTFNHNYFPGPSATHSPAGAQQRGHRSFSRNGSPMIQKKKRKTSGCLLKEQGEEQSDAKQGGAEEKVDNEDTVFPPGFEPNLAVVMVADSKPPGVP</sequence>